<comment type="caution">
    <text evidence="6">The sequence shown here is derived from an EMBL/GenBank/DDBJ whole genome shotgun (WGS) entry which is preliminary data.</text>
</comment>
<name>A0A6L8Q3C9_9ACTN</name>
<dbReference type="PRINTS" id="PR00039">
    <property type="entry name" value="HTHLYSR"/>
</dbReference>
<dbReference type="PROSITE" id="PS50931">
    <property type="entry name" value="HTH_LYSR"/>
    <property type="match status" value="1"/>
</dbReference>
<dbReference type="InterPro" id="IPR036390">
    <property type="entry name" value="WH_DNA-bd_sf"/>
</dbReference>
<organism evidence="6 7">
    <name type="scientific">Adlercreutzia equolifaciens</name>
    <dbReference type="NCBI Taxonomy" id="446660"/>
    <lineage>
        <taxon>Bacteria</taxon>
        <taxon>Bacillati</taxon>
        <taxon>Actinomycetota</taxon>
        <taxon>Coriobacteriia</taxon>
        <taxon>Eggerthellales</taxon>
        <taxon>Eggerthellaceae</taxon>
        <taxon>Adlercreutzia</taxon>
    </lineage>
</organism>
<keyword evidence="4" id="KW-0804">Transcription</keyword>
<dbReference type="PANTHER" id="PTHR30346:SF0">
    <property type="entry name" value="HCA OPERON TRANSCRIPTIONAL ACTIVATOR HCAR"/>
    <property type="match status" value="1"/>
</dbReference>
<sequence>MAPFRMSAEQRRYFCALCAEGNITRAAEKLYLSRQGLSRSMNRLEECVGARLFHRGKRGVELTDAGAALWRHVAEEDRAWEALLAELRRREDAAPEPVRVGLLSLYVGFEEKRRLLARFSGDAGVAVEIVHGDHDDFWRAISAGELECAVTLRPPDPFDLPSLQLADDGLAVLLGRDDPLSRHESVALSDLRGRCALHASPYKEHLYGPVLRDHGIHSEAVSPDRNLLLAHIAARGRIFIVQTEFARRLANDDVRFRPLTGAPFEMGSYLVFRRDMSPQACSVARVIAESCGREEQLDALLAKLLLSAR</sequence>
<dbReference type="InterPro" id="IPR000847">
    <property type="entry name" value="LysR_HTH_N"/>
</dbReference>
<evidence type="ECO:0000256" key="3">
    <source>
        <dbReference type="ARBA" id="ARBA00023125"/>
    </source>
</evidence>
<dbReference type="SUPFAM" id="SSF46785">
    <property type="entry name" value="Winged helix' DNA-binding domain"/>
    <property type="match status" value="1"/>
</dbReference>
<dbReference type="CDD" id="cd05466">
    <property type="entry name" value="PBP2_LTTR_substrate"/>
    <property type="match status" value="1"/>
</dbReference>
<evidence type="ECO:0000313" key="6">
    <source>
        <dbReference type="EMBL" id="MZG27184.1"/>
    </source>
</evidence>
<dbReference type="EMBL" id="VJNE01000001">
    <property type="protein sequence ID" value="MZG27184.1"/>
    <property type="molecule type" value="Genomic_DNA"/>
</dbReference>
<reference evidence="6 7" key="1">
    <citation type="submission" date="2019-07" db="EMBL/GenBank/DDBJ databases">
        <title>Draft genome sequence of Adlercreutzia equolifaciens IPLA 37004, a human intestinal strain that does not produces equol from daidzein.</title>
        <authorList>
            <person name="Vazquez L."/>
            <person name="Florez A.B."/>
            <person name="Mayo B."/>
        </authorList>
    </citation>
    <scope>NUCLEOTIDE SEQUENCE [LARGE SCALE GENOMIC DNA]</scope>
    <source>
        <strain evidence="6 7">IPLA 37004</strain>
    </source>
</reference>
<keyword evidence="2" id="KW-0805">Transcription regulation</keyword>
<dbReference type="Gene3D" id="3.40.190.290">
    <property type="match status" value="1"/>
</dbReference>
<gene>
    <name evidence="6" type="ORF">FM068_01035</name>
</gene>
<evidence type="ECO:0000259" key="5">
    <source>
        <dbReference type="PROSITE" id="PS50931"/>
    </source>
</evidence>
<dbReference type="AlphaFoldDB" id="A0A6L8Q3C9"/>
<comment type="similarity">
    <text evidence="1">Belongs to the LysR transcriptional regulatory family.</text>
</comment>
<dbReference type="Proteomes" id="UP000472380">
    <property type="component" value="Unassembled WGS sequence"/>
</dbReference>
<protein>
    <submittedName>
        <fullName evidence="6">LysR family transcriptional regulator</fullName>
    </submittedName>
</protein>
<dbReference type="GO" id="GO:0032993">
    <property type="term" value="C:protein-DNA complex"/>
    <property type="evidence" value="ECO:0007669"/>
    <property type="project" value="TreeGrafter"/>
</dbReference>
<dbReference type="InterPro" id="IPR005119">
    <property type="entry name" value="LysR_subst-bd"/>
</dbReference>
<keyword evidence="3" id="KW-0238">DNA-binding</keyword>
<accession>A0A6L8Q3C9</accession>
<evidence type="ECO:0000256" key="2">
    <source>
        <dbReference type="ARBA" id="ARBA00023015"/>
    </source>
</evidence>
<dbReference type="SUPFAM" id="SSF53850">
    <property type="entry name" value="Periplasmic binding protein-like II"/>
    <property type="match status" value="1"/>
</dbReference>
<proteinExistence type="inferred from homology"/>
<evidence type="ECO:0000256" key="1">
    <source>
        <dbReference type="ARBA" id="ARBA00009437"/>
    </source>
</evidence>
<dbReference type="Pfam" id="PF00126">
    <property type="entry name" value="HTH_1"/>
    <property type="match status" value="1"/>
</dbReference>
<evidence type="ECO:0000313" key="7">
    <source>
        <dbReference type="Proteomes" id="UP000472380"/>
    </source>
</evidence>
<dbReference type="PANTHER" id="PTHR30346">
    <property type="entry name" value="TRANSCRIPTIONAL DUAL REGULATOR HCAR-RELATED"/>
    <property type="match status" value="1"/>
</dbReference>
<dbReference type="Gene3D" id="1.10.10.10">
    <property type="entry name" value="Winged helix-like DNA-binding domain superfamily/Winged helix DNA-binding domain"/>
    <property type="match status" value="1"/>
</dbReference>
<feature type="domain" description="HTH lysR-type" evidence="5">
    <location>
        <begin position="6"/>
        <end position="63"/>
    </location>
</feature>
<dbReference type="Pfam" id="PF03466">
    <property type="entry name" value="LysR_substrate"/>
    <property type="match status" value="1"/>
</dbReference>
<dbReference type="RefSeq" id="WP_161127219.1">
    <property type="nucleotide sequence ID" value="NZ_DBFAXL010000030.1"/>
</dbReference>
<dbReference type="GO" id="GO:0003700">
    <property type="term" value="F:DNA-binding transcription factor activity"/>
    <property type="evidence" value="ECO:0007669"/>
    <property type="project" value="InterPro"/>
</dbReference>
<dbReference type="GO" id="GO:0003677">
    <property type="term" value="F:DNA binding"/>
    <property type="evidence" value="ECO:0007669"/>
    <property type="project" value="UniProtKB-KW"/>
</dbReference>
<dbReference type="InterPro" id="IPR036388">
    <property type="entry name" value="WH-like_DNA-bd_sf"/>
</dbReference>
<evidence type="ECO:0000256" key="4">
    <source>
        <dbReference type="ARBA" id="ARBA00023163"/>
    </source>
</evidence>